<accession>A0AAN8S2N2</accession>
<sequence>MTKPPERKGRPTPGQAHCPSPAGLTRQNPRKSAEESCRKVQQVEKNFWFPLRTANRFSGAFPFTVTGISRRKEIKGDDNKINDLQTHLSNKNLPLFHPARRTKIRFDRANGTQH</sequence>
<evidence type="ECO:0000313" key="2">
    <source>
        <dbReference type="EMBL" id="KAK6628655.1"/>
    </source>
</evidence>
<name>A0AAN8S2N2_POLSC</name>
<proteinExistence type="predicted"/>
<reference evidence="2 3" key="1">
    <citation type="submission" date="2023-10" db="EMBL/GenBank/DDBJ databases">
        <title>Genomes of two closely related lineages of the louse Polyplax serrata with different host specificities.</title>
        <authorList>
            <person name="Martinu J."/>
            <person name="Tarabai H."/>
            <person name="Stefka J."/>
            <person name="Hypsa V."/>
        </authorList>
    </citation>
    <scope>NUCLEOTIDE SEQUENCE [LARGE SCALE GENOMIC DNA]</scope>
    <source>
        <strain evidence="2">HR10_N</strain>
    </source>
</reference>
<dbReference type="EMBL" id="JAWJWE010000036">
    <property type="protein sequence ID" value="KAK6628655.1"/>
    <property type="molecule type" value="Genomic_DNA"/>
</dbReference>
<dbReference type="Proteomes" id="UP001372834">
    <property type="component" value="Unassembled WGS sequence"/>
</dbReference>
<protein>
    <submittedName>
        <fullName evidence="2">Uncharacterized protein</fullName>
    </submittedName>
</protein>
<dbReference type="AlphaFoldDB" id="A0AAN8S2N2"/>
<gene>
    <name evidence="2" type="ORF">RUM43_002470</name>
</gene>
<feature type="region of interest" description="Disordered" evidence="1">
    <location>
        <begin position="1"/>
        <end position="37"/>
    </location>
</feature>
<organism evidence="2 3">
    <name type="scientific">Polyplax serrata</name>
    <name type="common">Common mouse louse</name>
    <dbReference type="NCBI Taxonomy" id="468196"/>
    <lineage>
        <taxon>Eukaryota</taxon>
        <taxon>Metazoa</taxon>
        <taxon>Ecdysozoa</taxon>
        <taxon>Arthropoda</taxon>
        <taxon>Hexapoda</taxon>
        <taxon>Insecta</taxon>
        <taxon>Pterygota</taxon>
        <taxon>Neoptera</taxon>
        <taxon>Paraneoptera</taxon>
        <taxon>Psocodea</taxon>
        <taxon>Troctomorpha</taxon>
        <taxon>Phthiraptera</taxon>
        <taxon>Anoplura</taxon>
        <taxon>Polyplacidae</taxon>
        <taxon>Polyplax</taxon>
    </lineage>
</organism>
<evidence type="ECO:0000313" key="3">
    <source>
        <dbReference type="Proteomes" id="UP001372834"/>
    </source>
</evidence>
<comment type="caution">
    <text evidence="2">The sequence shown here is derived from an EMBL/GenBank/DDBJ whole genome shotgun (WGS) entry which is preliminary data.</text>
</comment>
<evidence type="ECO:0000256" key="1">
    <source>
        <dbReference type="SAM" id="MobiDB-lite"/>
    </source>
</evidence>